<keyword evidence="2" id="KW-1185">Reference proteome</keyword>
<dbReference type="InterPro" id="IPR029069">
    <property type="entry name" value="HotDog_dom_sf"/>
</dbReference>
<sequence length="164" mass="18080">MADLLGGNVEPRLKDRVWDLWKRFACGLDVEEPDFGYENKKQIKFVALNAYGENDGSGKEKRTIETIHETTVTNAFLNSGGNLHGGCAAFLIDVFVQLCDAVAVRTRRQYGSIEAPLGTPLRIISTSVSAGGRVSTVRSEIWDTKRDKLVASGVHLKMQARARL</sequence>
<dbReference type="Proteomes" id="UP000076738">
    <property type="component" value="Unassembled WGS sequence"/>
</dbReference>
<evidence type="ECO:0000313" key="1">
    <source>
        <dbReference type="EMBL" id="KZO99702.1"/>
    </source>
</evidence>
<proteinExistence type="predicted"/>
<reference evidence="1 2" key="1">
    <citation type="journal article" date="2016" name="Mol. Biol. Evol.">
        <title>Comparative Genomics of Early-Diverging Mushroom-Forming Fungi Provides Insights into the Origins of Lignocellulose Decay Capabilities.</title>
        <authorList>
            <person name="Nagy L.G."/>
            <person name="Riley R."/>
            <person name="Tritt A."/>
            <person name="Adam C."/>
            <person name="Daum C."/>
            <person name="Floudas D."/>
            <person name="Sun H."/>
            <person name="Yadav J.S."/>
            <person name="Pangilinan J."/>
            <person name="Larsson K.H."/>
            <person name="Matsuura K."/>
            <person name="Barry K."/>
            <person name="Labutti K."/>
            <person name="Kuo R."/>
            <person name="Ohm R.A."/>
            <person name="Bhattacharya S.S."/>
            <person name="Shirouzu T."/>
            <person name="Yoshinaga Y."/>
            <person name="Martin F.M."/>
            <person name="Grigoriev I.V."/>
            <person name="Hibbett D.S."/>
        </authorList>
    </citation>
    <scope>NUCLEOTIDE SEQUENCE [LARGE SCALE GENOMIC DNA]</scope>
    <source>
        <strain evidence="1 2">TUFC12733</strain>
    </source>
</reference>
<dbReference type="Gene3D" id="3.10.129.10">
    <property type="entry name" value="Hotdog Thioesterase"/>
    <property type="match status" value="1"/>
</dbReference>
<accession>A0A167QF64</accession>
<protein>
    <recommendedName>
        <fullName evidence="3">Thioesterase domain-containing protein</fullName>
    </recommendedName>
</protein>
<dbReference type="STRING" id="1330018.A0A167QF64"/>
<evidence type="ECO:0000313" key="2">
    <source>
        <dbReference type="Proteomes" id="UP000076738"/>
    </source>
</evidence>
<dbReference type="SUPFAM" id="SSF54637">
    <property type="entry name" value="Thioesterase/thiol ester dehydrase-isomerase"/>
    <property type="match status" value="1"/>
</dbReference>
<evidence type="ECO:0008006" key="3">
    <source>
        <dbReference type="Google" id="ProtNLM"/>
    </source>
</evidence>
<dbReference type="OrthoDB" id="2831072at2759"/>
<organism evidence="1 2">
    <name type="scientific">Calocera viscosa (strain TUFC12733)</name>
    <dbReference type="NCBI Taxonomy" id="1330018"/>
    <lineage>
        <taxon>Eukaryota</taxon>
        <taxon>Fungi</taxon>
        <taxon>Dikarya</taxon>
        <taxon>Basidiomycota</taxon>
        <taxon>Agaricomycotina</taxon>
        <taxon>Dacrymycetes</taxon>
        <taxon>Dacrymycetales</taxon>
        <taxon>Dacrymycetaceae</taxon>
        <taxon>Calocera</taxon>
    </lineage>
</organism>
<dbReference type="AlphaFoldDB" id="A0A167QF64"/>
<name>A0A167QF64_CALVF</name>
<gene>
    <name evidence="1" type="ORF">CALVIDRAFT_561033</name>
</gene>
<dbReference type="EMBL" id="KV417271">
    <property type="protein sequence ID" value="KZO99702.1"/>
    <property type="molecule type" value="Genomic_DNA"/>
</dbReference>
<dbReference type="CDD" id="cd03443">
    <property type="entry name" value="PaaI_thioesterase"/>
    <property type="match status" value="1"/>
</dbReference>